<organism evidence="2 3">
    <name type="scientific">Phaseolus angularis</name>
    <name type="common">Azuki bean</name>
    <name type="synonym">Vigna angularis</name>
    <dbReference type="NCBI Taxonomy" id="3914"/>
    <lineage>
        <taxon>Eukaryota</taxon>
        <taxon>Viridiplantae</taxon>
        <taxon>Streptophyta</taxon>
        <taxon>Embryophyta</taxon>
        <taxon>Tracheophyta</taxon>
        <taxon>Spermatophyta</taxon>
        <taxon>Magnoliopsida</taxon>
        <taxon>eudicotyledons</taxon>
        <taxon>Gunneridae</taxon>
        <taxon>Pentapetalae</taxon>
        <taxon>rosids</taxon>
        <taxon>fabids</taxon>
        <taxon>Fabales</taxon>
        <taxon>Fabaceae</taxon>
        <taxon>Papilionoideae</taxon>
        <taxon>50 kb inversion clade</taxon>
        <taxon>NPAAA clade</taxon>
        <taxon>indigoferoid/millettioid clade</taxon>
        <taxon>Phaseoleae</taxon>
        <taxon>Vigna</taxon>
    </lineage>
</organism>
<name>A0A0L9VCT0_PHAAN</name>
<dbReference type="AlphaFoldDB" id="A0A0L9VCT0"/>
<evidence type="ECO:0000256" key="1">
    <source>
        <dbReference type="SAM" id="MobiDB-lite"/>
    </source>
</evidence>
<dbReference type="EMBL" id="CM003379">
    <property type="protein sequence ID" value="KOM52823.1"/>
    <property type="molecule type" value="Genomic_DNA"/>
</dbReference>
<sequence>MEQLQPPLVTAWLEEKKRIHSLHGGVACCHGQEVHGVSAGKKKVQQMSRLWSIQPPLSRMMHERERGDERKIGVSRLEDEDPPQRRSHVQSGAAVRGWNGGCSKRINKCPCPVTFSDQAAAPSKQFHVPTSISSTTHNSRRPPWQQRMKMQQRVGAAATHGPARRQPSPGLIKVIHMKNEVGEEEPSKHNRESWNVMLSKPRVQESSCIVMDDSREENEIVKRAHMKGIYVIFAGKEEEEKLAKGKAHGFRELAIKREHQADIGYQISASDFR</sequence>
<evidence type="ECO:0000313" key="2">
    <source>
        <dbReference type="EMBL" id="KOM52823.1"/>
    </source>
</evidence>
<proteinExistence type="predicted"/>
<accession>A0A0L9VCT0</accession>
<evidence type="ECO:0000313" key="3">
    <source>
        <dbReference type="Proteomes" id="UP000053144"/>
    </source>
</evidence>
<feature type="compositionally biased region" description="Basic and acidic residues" evidence="1">
    <location>
        <begin position="62"/>
        <end position="72"/>
    </location>
</feature>
<feature type="region of interest" description="Disordered" evidence="1">
    <location>
        <begin position="62"/>
        <end position="92"/>
    </location>
</feature>
<gene>
    <name evidence="2" type="ORF">LR48_Vigan09g148200</name>
</gene>
<protein>
    <submittedName>
        <fullName evidence="2">Uncharacterized protein</fullName>
    </submittedName>
</protein>
<reference evidence="3" key="1">
    <citation type="journal article" date="2015" name="Proc. Natl. Acad. Sci. U.S.A.">
        <title>Genome sequencing of adzuki bean (Vigna angularis) provides insight into high starch and low fat accumulation and domestication.</title>
        <authorList>
            <person name="Yang K."/>
            <person name="Tian Z."/>
            <person name="Chen C."/>
            <person name="Luo L."/>
            <person name="Zhao B."/>
            <person name="Wang Z."/>
            <person name="Yu L."/>
            <person name="Li Y."/>
            <person name="Sun Y."/>
            <person name="Li W."/>
            <person name="Chen Y."/>
            <person name="Li Y."/>
            <person name="Zhang Y."/>
            <person name="Ai D."/>
            <person name="Zhao J."/>
            <person name="Shang C."/>
            <person name="Ma Y."/>
            <person name="Wu B."/>
            <person name="Wang M."/>
            <person name="Gao L."/>
            <person name="Sun D."/>
            <person name="Zhang P."/>
            <person name="Guo F."/>
            <person name="Wang W."/>
            <person name="Li Y."/>
            <person name="Wang J."/>
            <person name="Varshney R.K."/>
            <person name="Wang J."/>
            <person name="Ling H.Q."/>
            <person name="Wan P."/>
        </authorList>
    </citation>
    <scope>NUCLEOTIDE SEQUENCE</scope>
    <source>
        <strain evidence="3">cv. Jingnong 6</strain>
    </source>
</reference>
<dbReference type="Gramene" id="KOM52823">
    <property type="protein sequence ID" value="KOM52823"/>
    <property type="gene ID" value="LR48_Vigan09g148200"/>
</dbReference>
<dbReference type="Proteomes" id="UP000053144">
    <property type="component" value="Chromosome 9"/>
</dbReference>